<keyword evidence="1" id="KW-0812">Transmembrane</keyword>
<accession>A0AAD2PWD8</accession>
<feature type="transmembrane region" description="Helical" evidence="1">
    <location>
        <begin position="12"/>
        <end position="34"/>
    </location>
</feature>
<comment type="caution">
    <text evidence="2">The sequence shown here is derived from an EMBL/GenBank/DDBJ whole genome shotgun (WGS) entry which is preliminary data.</text>
</comment>
<evidence type="ECO:0000313" key="3">
    <source>
        <dbReference type="Proteomes" id="UP001295423"/>
    </source>
</evidence>
<evidence type="ECO:0000256" key="1">
    <source>
        <dbReference type="SAM" id="Phobius"/>
    </source>
</evidence>
<organism evidence="2 3">
    <name type="scientific">Cylindrotheca closterium</name>
    <dbReference type="NCBI Taxonomy" id="2856"/>
    <lineage>
        <taxon>Eukaryota</taxon>
        <taxon>Sar</taxon>
        <taxon>Stramenopiles</taxon>
        <taxon>Ochrophyta</taxon>
        <taxon>Bacillariophyta</taxon>
        <taxon>Bacillariophyceae</taxon>
        <taxon>Bacillariophycidae</taxon>
        <taxon>Bacillariales</taxon>
        <taxon>Bacillariaceae</taxon>
        <taxon>Cylindrotheca</taxon>
    </lineage>
</organism>
<name>A0AAD2PWD8_9STRA</name>
<evidence type="ECO:0000313" key="2">
    <source>
        <dbReference type="EMBL" id="CAJ1959812.1"/>
    </source>
</evidence>
<dbReference type="AlphaFoldDB" id="A0AAD2PWD8"/>
<reference evidence="2" key="1">
    <citation type="submission" date="2023-08" db="EMBL/GenBank/DDBJ databases">
        <authorList>
            <person name="Audoor S."/>
            <person name="Bilcke G."/>
        </authorList>
    </citation>
    <scope>NUCLEOTIDE SEQUENCE</scope>
</reference>
<keyword evidence="3" id="KW-1185">Reference proteome</keyword>
<dbReference type="Proteomes" id="UP001295423">
    <property type="component" value="Unassembled WGS sequence"/>
</dbReference>
<dbReference type="EMBL" id="CAKOGP040002025">
    <property type="protein sequence ID" value="CAJ1959812.1"/>
    <property type="molecule type" value="Genomic_DNA"/>
</dbReference>
<protein>
    <submittedName>
        <fullName evidence="2">Uncharacterized protein</fullName>
    </submittedName>
</protein>
<gene>
    <name evidence="2" type="ORF">CYCCA115_LOCUS18231</name>
</gene>
<keyword evidence="1" id="KW-0472">Membrane</keyword>
<keyword evidence="1" id="KW-1133">Transmembrane helix</keyword>
<proteinExistence type="predicted"/>
<sequence>MTSHSHRKRSRIRSSVVFVVIFFSLGIGVLLWNWHRYSKLASSVEEIFEATTKNKHIASFVQSSRPDTGTSISQVAATMDGFAKTQELPPQSLTKSKPIIRLSSGPIFYNVFVPDTHLRKTKNIISEQLEEYRSLDPNASLLYTLIADKHANAIDRLFRSNCTAPMTCTERARLSKGNEEDTLQALWEYCSLETTASTNEDDTLVTYIHDKGSFHASLSNEGARKRGTRCALSCRQQMKAKPRMCNICTSLFQMIPQYHGSANMWTARCSYISRLKSPMEYPNLLQTMYDTTLNHSTKQYEEAYLCLRPIDQSPNHLGLGRFAMERWAFSHPHVRPCDNIPSDDVLAEEFIAGNWTAGDLRRAPRKHPKTVGFQYYKTSFARLAGRLFEWNYLYGKEPPPKAWPWKWYRGFEKGTSQFLESCQRASADKNVD</sequence>